<dbReference type="InterPro" id="IPR000210">
    <property type="entry name" value="BTB/POZ_dom"/>
</dbReference>
<organism evidence="2 3">
    <name type="scientific">Venturia inaequalis</name>
    <name type="common">Apple scab fungus</name>
    <dbReference type="NCBI Taxonomy" id="5025"/>
    <lineage>
        <taxon>Eukaryota</taxon>
        <taxon>Fungi</taxon>
        <taxon>Dikarya</taxon>
        <taxon>Ascomycota</taxon>
        <taxon>Pezizomycotina</taxon>
        <taxon>Dothideomycetes</taxon>
        <taxon>Pleosporomycetidae</taxon>
        <taxon>Venturiales</taxon>
        <taxon>Venturiaceae</taxon>
        <taxon>Venturia</taxon>
    </lineage>
</organism>
<dbReference type="InterPro" id="IPR011333">
    <property type="entry name" value="SKP1/BTB/POZ_sf"/>
</dbReference>
<dbReference type="AlphaFoldDB" id="A0A8H3UD96"/>
<evidence type="ECO:0000313" key="3">
    <source>
        <dbReference type="Proteomes" id="UP000433883"/>
    </source>
</evidence>
<dbReference type="SUPFAM" id="SSF54695">
    <property type="entry name" value="POZ domain"/>
    <property type="match status" value="1"/>
</dbReference>
<comment type="caution">
    <text evidence="2">The sequence shown here is derived from an EMBL/GenBank/DDBJ whole genome shotgun (WGS) entry which is preliminary data.</text>
</comment>
<accession>A0A8H3UD96</accession>
<evidence type="ECO:0000313" key="2">
    <source>
        <dbReference type="EMBL" id="KAE9968402.1"/>
    </source>
</evidence>
<dbReference type="EMBL" id="WNWQ01000415">
    <property type="protein sequence ID" value="KAE9968402.1"/>
    <property type="molecule type" value="Genomic_DNA"/>
</dbReference>
<dbReference type="PANTHER" id="PTHR47843:SF2">
    <property type="entry name" value="BTB DOMAIN-CONTAINING PROTEIN"/>
    <property type="match status" value="1"/>
</dbReference>
<dbReference type="PANTHER" id="PTHR47843">
    <property type="entry name" value="BTB DOMAIN-CONTAINING PROTEIN-RELATED"/>
    <property type="match status" value="1"/>
</dbReference>
<proteinExistence type="predicted"/>
<feature type="domain" description="BTB" evidence="1">
    <location>
        <begin position="45"/>
        <end position="98"/>
    </location>
</feature>
<name>A0A8H3UD96_VENIN</name>
<dbReference type="Pfam" id="PF00651">
    <property type="entry name" value="BTB"/>
    <property type="match status" value="1"/>
</dbReference>
<dbReference type="CDD" id="cd18186">
    <property type="entry name" value="BTB_POZ_ZBTB_KLHL-like"/>
    <property type="match status" value="1"/>
</dbReference>
<sequence length="247" mass="28089">MVPKRKAEAQVCPSTMAKVLGTSPQKLGRQMIQVFVGDDKQPHCVHRDLISASSDFFKNALHGKFKERDGIIRLLEENSDDFAVYVAWLYSGRLNYPPKVENSDDNNDEYGSALGSHYQKLLELHIMGDIIQDEDFQNTTTDAIIELASSSQRPPLHESFTRSAMSYLPLTSSLRKYLVDCWVYVRNPCWYEDGSVTLGEYPAEFWIEVAKGLTNQTKKPTPGAYPWELNPCLYHSHKKEAQKPKLA</sequence>
<protein>
    <recommendedName>
        <fullName evidence="1">BTB domain-containing protein</fullName>
    </recommendedName>
</protein>
<dbReference type="PROSITE" id="PS50097">
    <property type="entry name" value="BTB"/>
    <property type="match status" value="1"/>
</dbReference>
<gene>
    <name evidence="2" type="ORF">BLS_005885</name>
</gene>
<reference evidence="2 3" key="1">
    <citation type="submission" date="2019-11" db="EMBL/GenBank/DDBJ databases">
        <title>Venturia inaequalis Genome Resource.</title>
        <authorList>
            <person name="Lichtner F.J."/>
        </authorList>
    </citation>
    <scope>NUCLEOTIDE SEQUENCE [LARGE SCALE GENOMIC DNA]</scope>
    <source>
        <strain evidence="2">Bline_iso_100314</strain>
    </source>
</reference>
<dbReference type="Gene3D" id="3.30.710.10">
    <property type="entry name" value="Potassium Channel Kv1.1, Chain A"/>
    <property type="match status" value="1"/>
</dbReference>
<evidence type="ECO:0000259" key="1">
    <source>
        <dbReference type="PROSITE" id="PS50097"/>
    </source>
</evidence>
<dbReference type="Proteomes" id="UP000433883">
    <property type="component" value="Unassembled WGS sequence"/>
</dbReference>